<keyword evidence="7" id="KW-0812">Transmembrane</keyword>
<dbReference type="CDD" id="cd04188">
    <property type="entry name" value="DPG_synthase"/>
    <property type="match status" value="1"/>
</dbReference>
<feature type="domain" description="Glycosyltransferase 2-like" evidence="13">
    <location>
        <begin position="14"/>
        <end position="138"/>
    </location>
</feature>
<dbReference type="InterPro" id="IPR001173">
    <property type="entry name" value="Glyco_trans_2-like"/>
</dbReference>
<evidence type="ECO:0000313" key="14">
    <source>
        <dbReference type="EMBL" id="GAA1789670.1"/>
    </source>
</evidence>
<accession>A0ABN2LIZ6</accession>
<reference evidence="14 15" key="1">
    <citation type="journal article" date="2019" name="Int. J. Syst. Evol. Microbiol.">
        <title>The Global Catalogue of Microorganisms (GCM) 10K type strain sequencing project: providing services to taxonomists for standard genome sequencing and annotation.</title>
        <authorList>
            <consortium name="The Broad Institute Genomics Platform"/>
            <consortium name="The Broad Institute Genome Sequencing Center for Infectious Disease"/>
            <person name="Wu L."/>
            <person name="Ma J."/>
        </authorList>
    </citation>
    <scope>NUCLEOTIDE SEQUENCE [LARGE SCALE GENOMIC DNA]</scope>
    <source>
        <strain evidence="14 15">JCM 13250</strain>
    </source>
</reference>
<evidence type="ECO:0000256" key="3">
    <source>
        <dbReference type="ARBA" id="ARBA00006739"/>
    </source>
</evidence>
<evidence type="ECO:0000256" key="5">
    <source>
        <dbReference type="ARBA" id="ARBA00022676"/>
    </source>
</evidence>
<dbReference type="SUPFAM" id="SSF53448">
    <property type="entry name" value="Nucleotide-diphospho-sugar transferases"/>
    <property type="match status" value="1"/>
</dbReference>
<comment type="subcellular location">
    <subcellularLocation>
        <location evidence="1">Endoplasmic reticulum membrane</location>
        <topology evidence="1">Single-pass membrane protein</topology>
    </subcellularLocation>
</comment>
<dbReference type="Gene3D" id="3.90.550.10">
    <property type="entry name" value="Spore Coat Polysaccharide Biosynthesis Protein SpsA, Chain A"/>
    <property type="match status" value="1"/>
</dbReference>
<dbReference type="PANTHER" id="PTHR10859">
    <property type="entry name" value="GLYCOSYL TRANSFERASE"/>
    <property type="match status" value="1"/>
</dbReference>
<evidence type="ECO:0000259" key="13">
    <source>
        <dbReference type="Pfam" id="PF00535"/>
    </source>
</evidence>
<dbReference type="InterPro" id="IPR029044">
    <property type="entry name" value="Nucleotide-diphossugar_trans"/>
</dbReference>
<evidence type="ECO:0000256" key="9">
    <source>
        <dbReference type="ARBA" id="ARBA00022968"/>
    </source>
</evidence>
<comment type="pathway">
    <text evidence="2">Protein modification; protein glycosylation.</text>
</comment>
<keyword evidence="11" id="KW-0472">Membrane</keyword>
<comment type="similarity">
    <text evidence="3">Belongs to the glycosyltransferase 2 family.</text>
</comment>
<dbReference type="Proteomes" id="UP001500218">
    <property type="component" value="Unassembled WGS sequence"/>
</dbReference>
<name>A0ABN2LIZ6_9ACTN</name>
<comment type="catalytic activity">
    <reaction evidence="12">
        <text>a di-trans,poly-cis-dolichyl phosphate + UDP-alpha-D-glucose = a di-trans,poly-cis-dolichyl beta-D-glucosyl phosphate + UDP</text>
        <dbReference type="Rhea" id="RHEA:15401"/>
        <dbReference type="Rhea" id="RHEA-COMP:19498"/>
        <dbReference type="Rhea" id="RHEA-COMP:19502"/>
        <dbReference type="ChEBI" id="CHEBI:57525"/>
        <dbReference type="ChEBI" id="CHEBI:57683"/>
        <dbReference type="ChEBI" id="CHEBI:58223"/>
        <dbReference type="ChEBI" id="CHEBI:58885"/>
        <dbReference type="EC" id="2.4.1.117"/>
    </reaction>
    <physiologicalReaction direction="left-to-right" evidence="12">
        <dbReference type="Rhea" id="RHEA:15402"/>
    </physiologicalReaction>
</comment>
<keyword evidence="9" id="KW-0735">Signal-anchor</keyword>
<dbReference type="PANTHER" id="PTHR10859:SF91">
    <property type="entry name" value="DOLICHYL-PHOSPHATE BETA-GLUCOSYLTRANSFERASE"/>
    <property type="match status" value="1"/>
</dbReference>
<dbReference type="EC" id="2.4.1.117" evidence="4"/>
<proteinExistence type="inferred from homology"/>
<keyword evidence="8" id="KW-0256">Endoplasmic reticulum</keyword>
<keyword evidence="15" id="KW-1185">Reference proteome</keyword>
<evidence type="ECO:0000256" key="6">
    <source>
        <dbReference type="ARBA" id="ARBA00022679"/>
    </source>
</evidence>
<evidence type="ECO:0000256" key="10">
    <source>
        <dbReference type="ARBA" id="ARBA00022989"/>
    </source>
</evidence>
<evidence type="ECO:0000256" key="12">
    <source>
        <dbReference type="ARBA" id="ARBA00045097"/>
    </source>
</evidence>
<evidence type="ECO:0000256" key="1">
    <source>
        <dbReference type="ARBA" id="ARBA00004389"/>
    </source>
</evidence>
<evidence type="ECO:0000256" key="11">
    <source>
        <dbReference type="ARBA" id="ARBA00023136"/>
    </source>
</evidence>
<keyword evidence="5" id="KW-0328">Glycosyltransferase</keyword>
<evidence type="ECO:0000256" key="2">
    <source>
        <dbReference type="ARBA" id="ARBA00004922"/>
    </source>
</evidence>
<keyword evidence="10" id="KW-1133">Transmembrane helix</keyword>
<protein>
    <recommendedName>
        <fullName evidence="4">dolichyl-phosphate beta-glucosyltransferase</fullName>
        <ecNumber evidence="4">2.4.1.117</ecNumber>
    </recommendedName>
</protein>
<organism evidence="14 15">
    <name type="scientific">Luedemannella flava</name>
    <dbReference type="NCBI Taxonomy" id="349316"/>
    <lineage>
        <taxon>Bacteria</taxon>
        <taxon>Bacillati</taxon>
        <taxon>Actinomycetota</taxon>
        <taxon>Actinomycetes</taxon>
        <taxon>Micromonosporales</taxon>
        <taxon>Micromonosporaceae</taxon>
        <taxon>Luedemannella</taxon>
    </lineage>
</organism>
<evidence type="ECO:0000256" key="4">
    <source>
        <dbReference type="ARBA" id="ARBA00012583"/>
    </source>
</evidence>
<comment type="caution">
    <text evidence="14">The sequence shown here is derived from an EMBL/GenBank/DDBJ whole genome shotgun (WGS) entry which is preliminary data.</text>
</comment>
<dbReference type="InterPro" id="IPR035518">
    <property type="entry name" value="DPG_synthase"/>
</dbReference>
<sequence>MPATAWSGDRVDLSVVVPVFNEELRLGASLATMCDYLGQGSQTWELVLVDDGSADGSQAIMAMAASAHPEIRVVESAHRGKGNAVRLGVLASRGQQVLVCDADLATPIEDVELLAKALADGHLVAIGSRAAPRAVIEIHQSRLRKAAGRLGNRLIRVLAVPGIADTQCGFKLFEGAAARAVFAQSRLDGFGFDFEVLHLCLRWSWSVVEVPVRWSHRTGSKVRLLDYVRVLRELMFVRLAHRHADLPAVTGPDAGELVPRVRTGPGHPRGSGR</sequence>
<gene>
    <name evidence="14" type="ORF">GCM10009682_09600</name>
</gene>
<dbReference type="RefSeq" id="WP_344126634.1">
    <property type="nucleotide sequence ID" value="NZ_BAAALT010000020.1"/>
</dbReference>
<keyword evidence="6" id="KW-0808">Transferase</keyword>
<evidence type="ECO:0000313" key="15">
    <source>
        <dbReference type="Proteomes" id="UP001500218"/>
    </source>
</evidence>
<evidence type="ECO:0000256" key="8">
    <source>
        <dbReference type="ARBA" id="ARBA00022824"/>
    </source>
</evidence>
<evidence type="ECO:0000256" key="7">
    <source>
        <dbReference type="ARBA" id="ARBA00022692"/>
    </source>
</evidence>
<dbReference type="Pfam" id="PF00535">
    <property type="entry name" value="Glycos_transf_2"/>
    <property type="match status" value="1"/>
</dbReference>
<dbReference type="EMBL" id="BAAALT010000020">
    <property type="protein sequence ID" value="GAA1789670.1"/>
    <property type="molecule type" value="Genomic_DNA"/>
</dbReference>